<evidence type="ECO:0000256" key="4">
    <source>
        <dbReference type="ARBA" id="ARBA00023015"/>
    </source>
</evidence>
<dbReference type="PANTHER" id="PTHR45747">
    <property type="entry name" value="HISTONE-LYSINE N-METHYLTRANSFERASE E(Z)"/>
    <property type="match status" value="1"/>
</dbReference>
<dbReference type="OrthoDB" id="6141102at2759"/>
<dbReference type="GO" id="GO:0005634">
    <property type="term" value="C:nucleus"/>
    <property type="evidence" value="ECO:0007669"/>
    <property type="project" value="TreeGrafter"/>
</dbReference>
<feature type="domain" description="SET" evidence="7">
    <location>
        <begin position="768"/>
        <end position="899"/>
    </location>
</feature>
<dbReference type="InterPro" id="IPR046341">
    <property type="entry name" value="SET_dom_sf"/>
</dbReference>
<evidence type="ECO:0000256" key="2">
    <source>
        <dbReference type="ARBA" id="ARBA00022679"/>
    </source>
</evidence>
<dbReference type="GO" id="GO:0031507">
    <property type="term" value="P:heterochromatin formation"/>
    <property type="evidence" value="ECO:0007669"/>
    <property type="project" value="TreeGrafter"/>
</dbReference>
<feature type="region of interest" description="Disordered" evidence="6">
    <location>
        <begin position="255"/>
        <end position="285"/>
    </location>
</feature>
<keyword evidence="5" id="KW-0804">Transcription</keyword>
<dbReference type="PROSITE" id="PS50280">
    <property type="entry name" value="SET"/>
    <property type="match status" value="1"/>
</dbReference>
<feature type="compositionally biased region" description="Basic and acidic residues" evidence="6">
    <location>
        <begin position="38"/>
        <end position="54"/>
    </location>
</feature>
<keyword evidence="1" id="KW-0489">Methyltransferase</keyword>
<keyword evidence="4" id="KW-0805">Transcription regulation</keyword>
<dbReference type="SUPFAM" id="SSF82199">
    <property type="entry name" value="SET domain"/>
    <property type="match status" value="1"/>
</dbReference>
<dbReference type="PROSITE" id="PS51633">
    <property type="entry name" value="CXC"/>
    <property type="match status" value="1"/>
</dbReference>
<keyword evidence="3" id="KW-0949">S-adenosyl-L-methionine</keyword>
<dbReference type="AlphaFoldDB" id="A0A6H0XTB9"/>
<feature type="compositionally biased region" description="Basic and acidic residues" evidence="6">
    <location>
        <begin position="151"/>
        <end position="163"/>
    </location>
</feature>
<evidence type="ECO:0000256" key="1">
    <source>
        <dbReference type="ARBA" id="ARBA00022603"/>
    </source>
</evidence>
<feature type="compositionally biased region" description="Basic and acidic residues" evidence="6">
    <location>
        <begin position="940"/>
        <end position="949"/>
    </location>
</feature>
<dbReference type="PANTHER" id="PTHR45747:SF4">
    <property type="entry name" value="HISTONE-LYSINE N-METHYLTRANSFERASE E(Z)"/>
    <property type="match status" value="1"/>
</dbReference>
<feature type="compositionally biased region" description="Polar residues" evidence="6">
    <location>
        <begin position="209"/>
        <end position="226"/>
    </location>
</feature>
<dbReference type="GO" id="GO:0003682">
    <property type="term" value="F:chromatin binding"/>
    <property type="evidence" value="ECO:0007669"/>
    <property type="project" value="TreeGrafter"/>
</dbReference>
<dbReference type="InterPro" id="IPR026489">
    <property type="entry name" value="CXC_dom"/>
</dbReference>
<dbReference type="GO" id="GO:0046976">
    <property type="term" value="F:histone H3K27 methyltransferase activity"/>
    <property type="evidence" value="ECO:0007669"/>
    <property type="project" value="TreeGrafter"/>
</dbReference>
<sequence length="973" mass="107307">MAPTPAGSASDVIDLTVDDEDDVLPTPTPGSSLPTARKNRESRHSREAIRAHKEVISITSNESVSSLMQRSLHHSIKSIPDRSRLSIDADQNVPRKRQKVDSERPAVTATLKVGKPIENARSTAPATTKASAFGGAALEALSRAARNTPRDDALLGIGNRDKTTLSAGQSASVKNTRSEPTPPGQGPGQPRSSTQPVIAGAQPSIAARAQTSTPCKPTSAIQKSAQVSGGTTVATTTSLLSAHTPKHKKTHSIVASPVAQSEQAQASRQLHDETTASQEAAERNVPLDSIEISDDVQQGWEVFNTQHDLEVFKTPKLPLELQIEAAIKDELHNLRDDTLYATKDTLTRARMKGRLEPPKTPASAAHVFASLKPLKCTEATLKTKTSKGLLVNIDTWTGTSKSKKSLIVPWSMHTMRQEKPLPKYSHVVRLQECMLAPNVPMLNVWPYFGDEANPDESDLRQLYTVDARGRLSKLQQLHLAQWLFSAAEAALVEADLAWSDILAFLFSRNQPARRPKGDDFPADSQRWLECSAKIGTHHKLINAAHFCDTFLRCTGLSVWQVLRRSQLIRNYFSDLEDPPSLDLADRECRVCYRFDCWVHGEIWQHPESDSYSDDGSVAADADATDIINPPQSNFRQRICFAVQDTTESDKSFRKRAKYWDSKDSGGHPYKRPDTMHTFFPCNHPGEACEGAKCSCFVSHVPCEKYCTCLSTCARKFSGCDCHKVNKKICWKDDQCACYMMGRECDADLCGGCGVEEALDLSKTGAGLTKLCQNASIQRGIPSHTLLGDSLVHELGLYACEAIPKDRFIGEYKGELLRKKEADRRGAIYDHQKLSYLFTLTKTQEVDATYCGNKIRFINHNAAELRNAYGVIMLVNTVHRIGLWAARHIDPGEELFFDYGTAFPKDQLGETIVRKAVPKARNLATLTNSGPKPKTKKKTKIRPEAEHGSPGDRMAAYYVEADGEYEGSESDSSN</sequence>
<protein>
    <recommendedName>
        <fullName evidence="11">SET domain-containing protein</fullName>
    </recommendedName>
</protein>
<gene>
    <name evidence="9" type="ORF">AMS68_003402</name>
</gene>
<reference evidence="9 10" key="1">
    <citation type="journal article" date="2016" name="Sci. Rep.">
        <title>Peltaster fructicola genome reveals evolution from an invasive phytopathogen to an ectophytic parasite.</title>
        <authorList>
            <person name="Xu C."/>
            <person name="Chen H."/>
            <person name="Gleason M.L."/>
            <person name="Xu J.R."/>
            <person name="Liu H."/>
            <person name="Zhang R."/>
            <person name="Sun G."/>
        </authorList>
    </citation>
    <scope>NUCLEOTIDE SEQUENCE [LARGE SCALE GENOMIC DNA]</scope>
    <source>
        <strain evidence="9 10">LNHT1506</strain>
    </source>
</reference>
<feature type="compositionally biased region" description="Acidic residues" evidence="6">
    <location>
        <begin position="960"/>
        <end position="973"/>
    </location>
</feature>
<dbReference type="SMART" id="SM00317">
    <property type="entry name" value="SET"/>
    <property type="match status" value="1"/>
</dbReference>
<keyword evidence="10" id="KW-1185">Reference proteome</keyword>
<evidence type="ECO:0000313" key="9">
    <source>
        <dbReference type="EMBL" id="QIW97884.1"/>
    </source>
</evidence>
<feature type="compositionally biased region" description="Polar residues" evidence="6">
    <location>
        <begin position="164"/>
        <end position="179"/>
    </location>
</feature>
<feature type="domain" description="CXC" evidence="8">
    <location>
        <begin position="653"/>
        <end position="769"/>
    </location>
</feature>
<evidence type="ECO:0000256" key="6">
    <source>
        <dbReference type="SAM" id="MobiDB-lite"/>
    </source>
</evidence>
<organism evidence="9 10">
    <name type="scientific">Peltaster fructicola</name>
    <dbReference type="NCBI Taxonomy" id="286661"/>
    <lineage>
        <taxon>Eukaryota</taxon>
        <taxon>Fungi</taxon>
        <taxon>Dikarya</taxon>
        <taxon>Ascomycota</taxon>
        <taxon>Pezizomycotina</taxon>
        <taxon>Dothideomycetes</taxon>
        <taxon>Dothideomycetes incertae sedis</taxon>
        <taxon>Peltaster</taxon>
    </lineage>
</organism>
<dbReference type="Pfam" id="PF00856">
    <property type="entry name" value="SET"/>
    <property type="match status" value="1"/>
</dbReference>
<dbReference type="Proteomes" id="UP000503462">
    <property type="component" value="Chromosome 2"/>
</dbReference>
<keyword evidence="2" id="KW-0808">Transferase</keyword>
<accession>A0A6H0XTB9</accession>
<dbReference type="Gene3D" id="2.170.270.10">
    <property type="entry name" value="SET domain"/>
    <property type="match status" value="1"/>
</dbReference>
<evidence type="ECO:0008006" key="11">
    <source>
        <dbReference type="Google" id="ProtNLM"/>
    </source>
</evidence>
<evidence type="ECO:0000259" key="7">
    <source>
        <dbReference type="PROSITE" id="PS50280"/>
    </source>
</evidence>
<feature type="region of interest" description="Disordered" evidence="6">
    <location>
        <begin position="923"/>
        <end position="973"/>
    </location>
</feature>
<proteinExistence type="predicted"/>
<name>A0A6H0XTB9_9PEZI</name>
<feature type="region of interest" description="Disordered" evidence="6">
    <location>
        <begin position="1"/>
        <end position="54"/>
    </location>
</feature>
<dbReference type="InterPro" id="IPR045318">
    <property type="entry name" value="EZH1/2-like"/>
</dbReference>
<feature type="compositionally biased region" description="Polar residues" evidence="6">
    <location>
        <begin position="258"/>
        <end position="268"/>
    </location>
</feature>
<evidence type="ECO:0000259" key="8">
    <source>
        <dbReference type="PROSITE" id="PS51633"/>
    </source>
</evidence>
<evidence type="ECO:0000256" key="5">
    <source>
        <dbReference type="ARBA" id="ARBA00023163"/>
    </source>
</evidence>
<dbReference type="GO" id="GO:0032259">
    <property type="term" value="P:methylation"/>
    <property type="evidence" value="ECO:0007669"/>
    <property type="project" value="UniProtKB-KW"/>
</dbReference>
<evidence type="ECO:0000256" key="3">
    <source>
        <dbReference type="ARBA" id="ARBA00022691"/>
    </source>
</evidence>
<feature type="region of interest" description="Disordered" evidence="6">
    <location>
        <begin position="151"/>
        <end position="229"/>
    </location>
</feature>
<feature type="region of interest" description="Disordered" evidence="6">
    <location>
        <begin position="83"/>
        <end position="106"/>
    </location>
</feature>
<dbReference type="InterPro" id="IPR001214">
    <property type="entry name" value="SET_dom"/>
</dbReference>
<evidence type="ECO:0000313" key="10">
    <source>
        <dbReference type="Proteomes" id="UP000503462"/>
    </source>
</evidence>
<dbReference type="EMBL" id="CP051140">
    <property type="protein sequence ID" value="QIW97884.1"/>
    <property type="molecule type" value="Genomic_DNA"/>
</dbReference>